<dbReference type="InterPro" id="IPR036390">
    <property type="entry name" value="WH_DNA-bd_sf"/>
</dbReference>
<evidence type="ECO:0000256" key="5">
    <source>
        <dbReference type="ARBA" id="ARBA00022491"/>
    </source>
</evidence>
<keyword evidence="7 11" id="KW-0862">Zinc</keyword>
<comment type="subcellular location">
    <subcellularLocation>
        <location evidence="1">Cytoplasm</location>
    </subcellularLocation>
</comment>
<dbReference type="EMBL" id="CAJC01000148">
    <property type="protein sequence ID" value="CCI53356.1"/>
    <property type="molecule type" value="Genomic_DNA"/>
</dbReference>
<evidence type="ECO:0000313" key="13">
    <source>
        <dbReference type="EMBL" id="CCI53356.1"/>
    </source>
</evidence>
<name>A0A077M7T3_9MICO</name>
<dbReference type="AlphaFoldDB" id="A0A077M7T3"/>
<keyword evidence="9" id="KW-0238">DNA-binding</keyword>
<evidence type="ECO:0000256" key="6">
    <source>
        <dbReference type="ARBA" id="ARBA00022723"/>
    </source>
</evidence>
<comment type="similarity">
    <text evidence="2">Belongs to the Fur family.</text>
</comment>
<evidence type="ECO:0000256" key="12">
    <source>
        <dbReference type="PIRSR" id="PIRSR602481-2"/>
    </source>
</evidence>
<evidence type="ECO:0000256" key="9">
    <source>
        <dbReference type="ARBA" id="ARBA00023125"/>
    </source>
</evidence>
<dbReference type="Gene3D" id="1.10.10.10">
    <property type="entry name" value="Winged helix-like DNA-binding domain superfamily/Winged helix DNA-binding domain"/>
    <property type="match status" value="1"/>
</dbReference>
<dbReference type="GO" id="GO:0003700">
    <property type="term" value="F:DNA-binding transcription factor activity"/>
    <property type="evidence" value="ECO:0007669"/>
    <property type="project" value="InterPro"/>
</dbReference>
<dbReference type="RefSeq" id="WP_048545621.1">
    <property type="nucleotide sequence ID" value="NZ_HF571038.1"/>
</dbReference>
<evidence type="ECO:0000256" key="1">
    <source>
        <dbReference type="ARBA" id="ARBA00004496"/>
    </source>
</evidence>
<gene>
    <name evidence="13" type="ORF">BN13_380007</name>
</gene>
<keyword evidence="14" id="KW-1185">Reference proteome</keyword>
<proteinExistence type="inferred from homology"/>
<feature type="binding site" evidence="12">
    <location>
        <position position="100"/>
    </location>
    <ligand>
        <name>Fe cation</name>
        <dbReference type="ChEBI" id="CHEBI:24875"/>
    </ligand>
</feature>
<dbReference type="InterPro" id="IPR002481">
    <property type="entry name" value="FUR"/>
</dbReference>
<dbReference type="InterPro" id="IPR036388">
    <property type="entry name" value="WH-like_DNA-bd_sf"/>
</dbReference>
<feature type="binding site" evidence="11">
    <location>
        <position position="128"/>
    </location>
    <ligand>
        <name>Zn(2+)</name>
        <dbReference type="ChEBI" id="CHEBI:29105"/>
    </ligand>
</feature>
<dbReference type="PANTHER" id="PTHR33202:SF2">
    <property type="entry name" value="FERRIC UPTAKE REGULATION PROTEIN"/>
    <property type="match status" value="1"/>
</dbReference>
<dbReference type="GO" id="GO:0005829">
    <property type="term" value="C:cytosol"/>
    <property type="evidence" value="ECO:0007669"/>
    <property type="project" value="TreeGrafter"/>
</dbReference>
<dbReference type="GO" id="GO:0008270">
    <property type="term" value="F:zinc ion binding"/>
    <property type="evidence" value="ECO:0007669"/>
    <property type="project" value="TreeGrafter"/>
</dbReference>
<dbReference type="CDD" id="cd07153">
    <property type="entry name" value="Fur_like"/>
    <property type="match status" value="1"/>
</dbReference>
<evidence type="ECO:0000256" key="7">
    <source>
        <dbReference type="ARBA" id="ARBA00022833"/>
    </source>
</evidence>
<reference evidence="13 14" key="1">
    <citation type="journal article" date="2013" name="ISME J.">
        <title>A metabolic model for members of the genus Tetrasphaera involved in enhanced biological phosphorus removal.</title>
        <authorList>
            <person name="Kristiansen R."/>
            <person name="Nguyen H.T.T."/>
            <person name="Saunders A.M."/>
            <person name="Nielsen J.L."/>
            <person name="Wimmer R."/>
            <person name="Le V.Q."/>
            <person name="McIlroy S.J."/>
            <person name="Petrovski S."/>
            <person name="Seviour R.J."/>
            <person name="Calteau A."/>
            <person name="Nielsen K.L."/>
            <person name="Nielsen P.H."/>
        </authorList>
    </citation>
    <scope>NUCLEOTIDE SEQUENCE [LARGE SCALE GENOMIC DNA]</scope>
    <source>
        <strain evidence="13 14">Ben 74</strain>
    </source>
</reference>
<evidence type="ECO:0000256" key="11">
    <source>
        <dbReference type="PIRSR" id="PIRSR602481-1"/>
    </source>
</evidence>
<evidence type="ECO:0000313" key="14">
    <source>
        <dbReference type="Proteomes" id="UP000035720"/>
    </source>
</evidence>
<evidence type="ECO:0000256" key="4">
    <source>
        <dbReference type="ARBA" id="ARBA00022490"/>
    </source>
</evidence>
<keyword evidence="12" id="KW-0408">Iron</keyword>
<feature type="binding site" evidence="11">
    <location>
        <position position="85"/>
    </location>
    <ligand>
        <name>Zn(2+)</name>
        <dbReference type="ChEBI" id="CHEBI:29105"/>
    </ligand>
</feature>
<dbReference type="STRING" id="1193518.BN13_380007"/>
<keyword evidence="8" id="KW-0805">Transcription regulation</keyword>
<keyword evidence="10" id="KW-0804">Transcription</keyword>
<feature type="binding site" evidence="12">
    <location>
        <position position="79"/>
    </location>
    <ligand>
        <name>Fe cation</name>
        <dbReference type="ChEBI" id="CHEBI:24875"/>
    </ligand>
</feature>
<dbReference type="GO" id="GO:0045892">
    <property type="term" value="P:negative regulation of DNA-templated transcription"/>
    <property type="evidence" value="ECO:0007669"/>
    <property type="project" value="TreeGrafter"/>
</dbReference>
<comment type="caution">
    <text evidence="13">The sequence shown here is derived from an EMBL/GenBank/DDBJ whole genome shotgun (WGS) entry which is preliminary data.</text>
</comment>
<dbReference type="FunFam" id="1.10.10.10:FF:000459">
    <property type="entry name" value="Ferric uptake regulation protein"/>
    <property type="match status" value="1"/>
</dbReference>
<dbReference type="InterPro" id="IPR043135">
    <property type="entry name" value="Fur_C"/>
</dbReference>
<feature type="binding site" evidence="11">
    <location>
        <position position="125"/>
    </location>
    <ligand>
        <name>Zn(2+)</name>
        <dbReference type="ChEBI" id="CHEBI:29105"/>
    </ligand>
</feature>
<dbReference type="GO" id="GO:0000976">
    <property type="term" value="F:transcription cis-regulatory region binding"/>
    <property type="evidence" value="ECO:0007669"/>
    <property type="project" value="TreeGrafter"/>
</dbReference>
<accession>A0A077M7T3</accession>
<dbReference type="Gene3D" id="3.30.1490.190">
    <property type="match status" value="1"/>
</dbReference>
<comment type="cofactor">
    <cofactor evidence="12">
        <name>Mn(2+)</name>
        <dbReference type="ChEBI" id="CHEBI:29035"/>
    </cofactor>
    <cofactor evidence="12">
        <name>Fe(2+)</name>
        <dbReference type="ChEBI" id="CHEBI:29033"/>
    </cofactor>
    <text evidence="12">Binds 1 Mn(2+) or Fe(2+) ion per subunit.</text>
</comment>
<evidence type="ECO:0000256" key="2">
    <source>
        <dbReference type="ARBA" id="ARBA00007957"/>
    </source>
</evidence>
<evidence type="ECO:0000256" key="3">
    <source>
        <dbReference type="ARBA" id="ARBA00011738"/>
    </source>
</evidence>
<comment type="cofactor">
    <cofactor evidence="11">
        <name>Zn(2+)</name>
        <dbReference type="ChEBI" id="CHEBI:29105"/>
    </cofactor>
    <text evidence="11">Binds 1 zinc ion per subunit.</text>
</comment>
<dbReference type="GO" id="GO:1900376">
    <property type="term" value="P:regulation of secondary metabolite biosynthetic process"/>
    <property type="evidence" value="ECO:0007669"/>
    <property type="project" value="TreeGrafter"/>
</dbReference>
<dbReference type="OrthoDB" id="8659436at2"/>
<dbReference type="Proteomes" id="UP000035720">
    <property type="component" value="Unassembled WGS sequence"/>
</dbReference>
<evidence type="ECO:0000256" key="8">
    <source>
        <dbReference type="ARBA" id="ARBA00023015"/>
    </source>
</evidence>
<keyword evidence="4" id="KW-0963">Cytoplasm</keyword>
<dbReference type="PANTHER" id="PTHR33202">
    <property type="entry name" value="ZINC UPTAKE REGULATION PROTEIN"/>
    <property type="match status" value="1"/>
</dbReference>
<dbReference type="SUPFAM" id="SSF46785">
    <property type="entry name" value="Winged helix' DNA-binding domain"/>
    <property type="match status" value="1"/>
</dbReference>
<feature type="binding site" evidence="12">
    <location>
        <position position="117"/>
    </location>
    <ligand>
        <name>Fe cation</name>
        <dbReference type="ChEBI" id="CHEBI:24875"/>
    </ligand>
</feature>
<sequence length="141" mass="14996">MTTPPRRATRQQAAVADMLGQHETFRSAQEWHALLRAAGDPVGLATVYRTLQSLAEAGEVDVLRTDAGETLYRACSAAHHHHLLCRECGFTVEVDGPAVEAWATAVASAHGFALPRHTVEVTGLCPRCAPATSPGVTTSPE</sequence>
<comment type="subunit">
    <text evidence="3">Homodimer.</text>
</comment>
<keyword evidence="6 11" id="KW-0479">Metal-binding</keyword>
<keyword evidence="5" id="KW-0678">Repressor</keyword>
<protein>
    <submittedName>
        <fullName evidence="13">Zinc uptake regulator, Fur family</fullName>
    </submittedName>
</protein>
<evidence type="ECO:0000256" key="10">
    <source>
        <dbReference type="ARBA" id="ARBA00023163"/>
    </source>
</evidence>
<feature type="binding site" evidence="11">
    <location>
        <position position="88"/>
    </location>
    <ligand>
        <name>Zn(2+)</name>
        <dbReference type="ChEBI" id="CHEBI:29105"/>
    </ligand>
</feature>
<organism evidence="13 14">
    <name type="scientific">Nostocoides jenkinsii Ben 74</name>
    <dbReference type="NCBI Taxonomy" id="1193518"/>
    <lineage>
        <taxon>Bacteria</taxon>
        <taxon>Bacillati</taxon>
        <taxon>Actinomycetota</taxon>
        <taxon>Actinomycetes</taxon>
        <taxon>Micrococcales</taxon>
        <taxon>Intrasporangiaceae</taxon>
        <taxon>Nostocoides</taxon>
    </lineage>
</organism>
<dbReference type="Pfam" id="PF01475">
    <property type="entry name" value="FUR"/>
    <property type="match status" value="1"/>
</dbReference>